<keyword evidence="3 15" id="KW-1003">Cell membrane</keyword>
<keyword evidence="13" id="KW-0325">Glycoprotein</keyword>
<evidence type="ECO:0000256" key="11">
    <source>
        <dbReference type="ARBA" id="ARBA00023157"/>
    </source>
</evidence>
<keyword evidence="12 15" id="KW-0675">Receptor</keyword>
<dbReference type="PANTHER" id="PTHR24372">
    <property type="entry name" value="GLYCOPROTEIN HORMONE RECEPTOR"/>
    <property type="match status" value="1"/>
</dbReference>
<keyword evidence="8 15" id="KW-1133">Transmembrane helix</keyword>
<protein>
    <recommendedName>
        <fullName evidence="2 15">Thyrotropin receptor</fullName>
    </recommendedName>
</protein>
<dbReference type="InterPro" id="IPR026906">
    <property type="entry name" value="LRR_5"/>
</dbReference>
<evidence type="ECO:0000256" key="9">
    <source>
        <dbReference type="ARBA" id="ARBA00023040"/>
    </source>
</evidence>
<dbReference type="Pfam" id="PF00001">
    <property type="entry name" value="7tm_1"/>
    <property type="match status" value="1"/>
</dbReference>
<keyword evidence="18" id="KW-1185">Reference proteome</keyword>
<evidence type="ECO:0000256" key="14">
    <source>
        <dbReference type="ARBA" id="ARBA00023224"/>
    </source>
</evidence>
<dbReference type="InterPro" id="IPR002274">
    <property type="entry name" value="TSH_rcpt"/>
</dbReference>
<dbReference type="SUPFAM" id="SSF81321">
    <property type="entry name" value="Family A G protein-coupled receptor-like"/>
    <property type="match status" value="1"/>
</dbReference>
<evidence type="ECO:0000313" key="17">
    <source>
        <dbReference type="EMBL" id="KAJ7409152.1"/>
    </source>
</evidence>
<evidence type="ECO:0000256" key="12">
    <source>
        <dbReference type="ARBA" id="ARBA00023170"/>
    </source>
</evidence>
<dbReference type="PROSITE" id="PS00237">
    <property type="entry name" value="G_PROTEIN_RECEP_F1_1"/>
    <property type="match status" value="1"/>
</dbReference>
<evidence type="ECO:0000256" key="4">
    <source>
        <dbReference type="ARBA" id="ARBA00022614"/>
    </source>
</evidence>
<feature type="transmembrane region" description="Helical" evidence="15">
    <location>
        <begin position="712"/>
        <end position="737"/>
    </location>
</feature>
<name>A0ABQ9CTV1_9PASS</name>
<feature type="transmembrane region" description="Helical" evidence="15">
    <location>
        <begin position="792"/>
        <end position="812"/>
    </location>
</feature>
<reference evidence="17" key="1">
    <citation type="submission" date="2019-10" db="EMBL/GenBank/DDBJ databases">
        <authorList>
            <person name="Soares A.E.R."/>
            <person name="Aleixo A."/>
            <person name="Schneider P."/>
            <person name="Miyaki C.Y."/>
            <person name="Schneider M.P."/>
            <person name="Mello C."/>
            <person name="Vasconcelos A.T.R."/>
        </authorList>
    </citation>
    <scope>NUCLEOTIDE SEQUENCE</scope>
    <source>
        <tissue evidence="17">Muscle</tissue>
    </source>
</reference>
<evidence type="ECO:0000256" key="13">
    <source>
        <dbReference type="ARBA" id="ARBA00023180"/>
    </source>
</evidence>
<keyword evidence="9 15" id="KW-0297">G-protein coupled receptor</keyword>
<keyword evidence="10 15" id="KW-0472">Membrane</keyword>
<evidence type="ECO:0000256" key="7">
    <source>
        <dbReference type="ARBA" id="ARBA00022737"/>
    </source>
</evidence>
<feature type="chain" id="PRO_5044988881" description="Thyrotropin receptor" evidence="15">
    <location>
        <begin position="19"/>
        <end position="893"/>
    </location>
</feature>
<keyword evidence="14 15" id="KW-0807">Transducer</keyword>
<dbReference type="PRINTS" id="PR01145">
    <property type="entry name" value="TSHRECEPTOR"/>
</dbReference>
<dbReference type="Gene3D" id="3.80.10.10">
    <property type="entry name" value="Ribonuclease Inhibitor"/>
    <property type="match status" value="1"/>
</dbReference>
<keyword evidence="4" id="KW-0433">Leucine-rich repeat</keyword>
<dbReference type="PROSITE" id="PS50262">
    <property type="entry name" value="G_PROTEIN_RECEP_F1_2"/>
    <property type="match status" value="1"/>
</dbReference>
<dbReference type="EMBL" id="WHWB01034492">
    <property type="protein sequence ID" value="KAJ7409152.1"/>
    <property type="molecule type" value="Genomic_DNA"/>
</dbReference>
<feature type="transmembrane region" description="Helical" evidence="15">
    <location>
        <begin position="669"/>
        <end position="692"/>
    </location>
</feature>
<dbReference type="Gene3D" id="1.20.1070.10">
    <property type="entry name" value="Rhodopsin 7-helix transmembrane proteins"/>
    <property type="match status" value="1"/>
</dbReference>
<evidence type="ECO:0000256" key="6">
    <source>
        <dbReference type="ARBA" id="ARBA00022729"/>
    </source>
</evidence>
<keyword evidence="5 15" id="KW-0812">Transmembrane</keyword>
<dbReference type="InterPro" id="IPR000276">
    <property type="entry name" value="GPCR_Rhodpsn"/>
</dbReference>
<evidence type="ECO:0000256" key="2">
    <source>
        <dbReference type="ARBA" id="ARBA00017324"/>
    </source>
</evidence>
<feature type="transmembrane region" description="Helical" evidence="15">
    <location>
        <begin position="758"/>
        <end position="780"/>
    </location>
</feature>
<dbReference type="InterPro" id="IPR017452">
    <property type="entry name" value="GPCR_Rhodpsn_7TM"/>
</dbReference>
<feature type="domain" description="G-protein coupled receptors family 1 profile" evidence="16">
    <location>
        <begin position="562"/>
        <end position="809"/>
    </location>
</feature>
<evidence type="ECO:0000313" key="18">
    <source>
        <dbReference type="Proteomes" id="UP001145742"/>
    </source>
</evidence>
<keyword evidence="7" id="KW-0677">Repeat</keyword>
<gene>
    <name evidence="15 17" type="primary">TSHR</name>
    <name evidence="17" type="ORF">WISP_116438</name>
</gene>
<dbReference type="PANTHER" id="PTHR24372:SF0">
    <property type="entry name" value="THYROTROPIN RECEPTOR"/>
    <property type="match status" value="1"/>
</dbReference>
<keyword evidence="6 15" id="KW-0732">Signal</keyword>
<dbReference type="PRINTS" id="PR00373">
    <property type="entry name" value="GLYCHORMONER"/>
</dbReference>
<feature type="transmembrane region" description="Helical" evidence="15">
    <location>
        <begin position="550"/>
        <end position="571"/>
    </location>
</feature>
<evidence type="ECO:0000256" key="15">
    <source>
        <dbReference type="RuleBase" id="RU361222"/>
    </source>
</evidence>
<dbReference type="SUPFAM" id="SSF52058">
    <property type="entry name" value="L domain-like"/>
    <property type="match status" value="1"/>
</dbReference>
<evidence type="ECO:0000256" key="5">
    <source>
        <dbReference type="ARBA" id="ARBA00022692"/>
    </source>
</evidence>
<dbReference type="InterPro" id="IPR002131">
    <property type="entry name" value="Gphrmn_rcpt_fam"/>
</dbReference>
<feature type="transmembrane region" description="Helical" evidence="15">
    <location>
        <begin position="628"/>
        <end position="648"/>
    </location>
</feature>
<dbReference type="Proteomes" id="UP001145742">
    <property type="component" value="Unassembled WGS sequence"/>
</dbReference>
<feature type="transmembrane region" description="Helical" evidence="15">
    <location>
        <begin position="583"/>
        <end position="608"/>
    </location>
</feature>
<evidence type="ECO:0000256" key="10">
    <source>
        <dbReference type="ARBA" id="ARBA00023136"/>
    </source>
</evidence>
<proteinExistence type="inferred from homology"/>
<dbReference type="InterPro" id="IPR032675">
    <property type="entry name" value="LRR_dom_sf"/>
</dbReference>
<comment type="function">
    <text evidence="15">Receptor for the thyroid-stimulating hormone (TSH) or thyrotropin. Also acts as a receptor for the heterodimeric glycoprotein hormone (GPHA2:GPHB5) or thyrostimulin. The activity of this receptor is mediated by G proteins which activate adenylate cyclase. Plays a central role in controlling thyroid cell metabolism.</text>
</comment>
<organism evidence="17 18">
    <name type="scientific">Willisornis vidua</name>
    <name type="common">Xingu scale-backed antbird</name>
    <dbReference type="NCBI Taxonomy" id="1566151"/>
    <lineage>
        <taxon>Eukaryota</taxon>
        <taxon>Metazoa</taxon>
        <taxon>Chordata</taxon>
        <taxon>Craniata</taxon>
        <taxon>Vertebrata</taxon>
        <taxon>Euteleostomi</taxon>
        <taxon>Archelosauria</taxon>
        <taxon>Archosauria</taxon>
        <taxon>Dinosauria</taxon>
        <taxon>Saurischia</taxon>
        <taxon>Theropoda</taxon>
        <taxon>Coelurosauria</taxon>
        <taxon>Aves</taxon>
        <taxon>Neognathae</taxon>
        <taxon>Neoaves</taxon>
        <taxon>Telluraves</taxon>
        <taxon>Australaves</taxon>
        <taxon>Passeriformes</taxon>
        <taxon>Thamnophilidae</taxon>
        <taxon>Willisornis</taxon>
    </lineage>
</organism>
<comment type="caution">
    <text evidence="17">The sequence shown here is derived from an EMBL/GenBank/DDBJ whole genome shotgun (WGS) entry which is preliminary data.</text>
</comment>
<comment type="subcellular location">
    <subcellularLocation>
        <location evidence="1">Basolateral cell membrane</location>
        <topology evidence="1">Multi-pass membrane protein</topology>
    </subcellularLocation>
    <subcellularLocation>
        <location evidence="15">Cell membrane</location>
        <topology evidence="15">Multi-pass membrane protein</topology>
    </subcellularLocation>
</comment>
<dbReference type="Pfam" id="PF13306">
    <property type="entry name" value="LRR_5"/>
    <property type="match status" value="1"/>
</dbReference>
<keyword evidence="11" id="KW-1015">Disulfide bond</keyword>
<dbReference type="CDD" id="cd15964">
    <property type="entry name" value="7tmA_TSH-R"/>
    <property type="match status" value="1"/>
</dbReference>
<sequence length="893" mass="100844">MLCLPIAFQLLLVLCSQGTERCPSAFCECSDWEDFKITCRDIHFIPSLPEYTQTLFLVKAGKKRIHGNWESQYTIWETSTSDKQKCGVWDKAANLDLAKIISKDTEDHWPQYQPSGNSTSDQPPTGCNSIHHHSLGPAVQTAFNPVERAPVQAMGCQLFQENAVGDSIKGLYRSPESGVLTITSRDIRSNQILEAKQGQPRISTWMGDLLGNASYISIDETLQSLEAHSFNSLSKVTHIEIRNLRNLDYIDPDAFKNLPLLKYLGIFNTGLKVFPNLKKIYSFDVNFLLEIADNPYMTSVPANAFHGLCNESLTLKLYNNGFTSIQGHAFNGTNLDAIYLHKNKYLEVINDDAFLGVHSGPTLLDVSRTAVANLPARGLESLKELMAKNTWTLKKLPAVKIFLQLMRADLSYPSHCCAFKSWKKKSGILEYLTCNQSGSHSFHKRSVKALRGPFYTDYAEEYTDHTDAVYDTKFTNFHENPHYYIYLEEHGEGNLGFGKELKNPQMEDVQTFDSHYDYPVCGGNEDVICTPEPDEFNPCEDIMGYQFLRIVVWFVNLLAILGNIFVLFILLTSHYKLTVPRFLMCNLAFADFCMGLYLLLIASVDLYTRSEYYNHAIEWQTGPGCNSAGFFTVFASELSVYTLTVITLERWYAITFAMRPDRKIRLRHALVIMLGGWLSCILLALLPLLGVSSYSKVSICLPMDTETPVAEAYVVFVLICNIIAFVIICACYIKIYVTVRNPQYKSGDKDTKIAKRMAVLIFTDFLCMAPISFHALSAIMNKPLITVTNSKILLVLFYPLNSCANPFLYAIFTKAFRRDVFILLSKFGICEHQAQVYRGQTMSAKNSSGSYGQRISRGIGHILTSIQDPVNDYLPAMTVQNQILMEECKQTEL</sequence>
<comment type="similarity">
    <text evidence="15">Belongs to the G-protein coupled receptor 1 family. FSH/LSH/TSH subfamily.</text>
</comment>
<evidence type="ECO:0000256" key="8">
    <source>
        <dbReference type="ARBA" id="ARBA00022989"/>
    </source>
</evidence>
<accession>A0ABQ9CTV1</accession>
<feature type="signal peptide" evidence="15">
    <location>
        <begin position="1"/>
        <end position="18"/>
    </location>
</feature>
<evidence type="ECO:0000259" key="16">
    <source>
        <dbReference type="PROSITE" id="PS50262"/>
    </source>
</evidence>
<evidence type="ECO:0000256" key="1">
    <source>
        <dbReference type="ARBA" id="ARBA00004554"/>
    </source>
</evidence>
<evidence type="ECO:0000256" key="3">
    <source>
        <dbReference type="ARBA" id="ARBA00022475"/>
    </source>
</evidence>
<dbReference type="PRINTS" id="PR00237">
    <property type="entry name" value="GPCRRHODOPSN"/>
</dbReference>